<proteinExistence type="predicted"/>
<keyword evidence="3" id="KW-1185">Reference proteome</keyword>
<accession>A0ABT0G6G5</accession>
<comment type="caution">
    <text evidence="2">The sequence shown here is derived from an EMBL/GenBank/DDBJ whole genome shotgun (WGS) entry which is preliminary data.</text>
</comment>
<feature type="region of interest" description="Disordered" evidence="1">
    <location>
        <begin position="1"/>
        <end position="35"/>
    </location>
</feature>
<dbReference type="Gene3D" id="2.60.40.420">
    <property type="entry name" value="Cupredoxins - blue copper proteins"/>
    <property type="match status" value="1"/>
</dbReference>
<dbReference type="InterPro" id="IPR008972">
    <property type="entry name" value="Cupredoxin"/>
</dbReference>
<dbReference type="SUPFAM" id="SSF49503">
    <property type="entry name" value="Cupredoxins"/>
    <property type="match status" value="1"/>
</dbReference>
<name>A0ABT0G6G5_9ACTN</name>
<protein>
    <submittedName>
        <fullName evidence="2">Uncharacterized protein</fullName>
    </submittedName>
</protein>
<dbReference type="RefSeq" id="WP_242383280.1">
    <property type="nucleotide sequence ID" value="NZ_JAKRKC020000002.1"/>
</dbReference>
<dbReference type="EMBL" id="JAKRKC020000002">
    <property type="protein sequence ID" value="MCK2220162.1"/>
    <property type="molecule type" value="Genomic_DNA"/>
</dbReference>
<feature type="compositionally biased region" description="Low complexity" evidence="1">
    <location>
        <begin position="12"/>
        <end position="30"/>
    </location>
</feature>
<sequence length="82" mass="8519">MTSGPRGPACGWPRPAWPWRSPAPRPATTTGDAGGAQVLDLAPAQGGFAELVFPGPGRYPVVDHAMRRAEAGAHGVFEVTAR</sequence>
<organism evidence="2 3">
    <name type="scientific">Actinomadura luzonensis</name>
    <dbReference type="NCBI Taxonomy" id="2805427"/>
    <lineage>
        <taxon>Bacteria</taxon>
        <taxon>Bacillati</taxon>
        <taxon>Actinomycetota</taxon>
        <taxon>Actinomycetes</taxon>
        <taxon>Streptosporangiales</taxon>
        <taxon>Thermomonosporaceae</taxon>
        <taxon>Actinomadura</taxon>
    </lineage>
</organism>
<evidence type="ECO:0000313" key="2">
    <source>
        <dbReference type="EMBL" id="MCK2220162.1"/>
    </source>
</evidence>
<evidence type="ECO:0000256" key="1">
    <source>
        <dbReference type="SAM" id="MobiDB-lite"/>
    </source>
</evidence>
<reference evidence="2 3" key="1">
    <citation type="submission" date="2022-04" db="EMBL/GenBank/DDBJ databases">
        <title>Genome draft of Actinomadura sp. ATCC 31491.</title>
        <authorList>
            <person name="Shi X."/>
            <person name="Du Y."/>
        </authorList>
    </citation>
    <scope>NUCLEOTIDE SEQUENCE [LARGE SCALE GENOMIC DNA]</scope>
    <source>
        <strain evidence="2 3">ATCC 31491</strain>
    </source>
</reference>
<gene>
    <name evidence="2" type="ORF">MF672_041150</name>
</gene>
<dbReference type="Proteomes" id="UP001317259">
    <property type="component" value="Unassembled WGS sequence"/>
</dbReference>
<evidence type="ECO:0000313" key="3">
    <source>
        <dbReference type="Proteomes" id="UP001317259"/>
    </source>
</evidence>